<comment type="caution">
    <text evidence="2">The sequence shown here is derived from an EMBL/GenBank/DDBJ whole genome shotgun (WGS) entry which is preliminary data.</text>
</comment>
<accession>A0ABQ9GH94</accession>
<feature type="region of interest" description="Disordered" evidence="1">
    <location>
        <begin position="1"/>
        <end position="24"/>
    </location>
</feature>
<dbReference type="EMBL" id="JARBHB010000012">
    <property type="protein sequence ID" value="KAJ8871393.1"/>
    <property type="molecule type" value="Genomic_DNA"/>
</dbReference>
<reference evidence="2 3" key="1">
    <citation type="submission" date="2023-02" db="EMBL/GenBank/DDBJ databases">
        <title>LHISI_Scaffold_Assembly.</title>
        <authorList>
            <person name="Stuart O.P."/>
            <person name="Cleave R."/>
            <person name="Magrath M.J.L."/>
            <person name="Mikheyev A.S."/>
        </authorList>
    </citation>
    <scope>NUCLEOTIDE SEQUENCE [LARGE SCALE GENOMIC DNA]</scope>
    <source>
        <strain evidence="2">Daus_M_001</strain>
        <tissue evidence="2">Leg muscle</tissue>
    </source>
</reference>
<evidence type="ECO:0000313" key="3">
    <source>
        <dbReference type="Proteomes" id="UP001159363"/>
    </source>
</evidence>
<gene>
    <name evidence="2" type="ORF">PR048_027710</name>
</gene>
<organism evidence="2 3">
    <name type="scientific">Dryococelus australis</name>
    <dbReference type="NCBI Taxonomy" id="614101"/>
    <lineage>
        <taxon>Eukaryota</taxon>
        <taxon>Metazoa</taxon>
        <taxon>Ecdysozoa</taxon>
        <taxon>Arthropoda</taxon>
        <taxon>Hexapoda</taxon>
        <taxon>Insecta</taxon>
        <taxon>Pterygota</taxon>
        <taxon>Neoptera</taxon>
        <taxon>Polyneoptera</taxon>
        <taxon>Phasmatodea</taxon>
        <taxon>Verophasmatodea</taxon>
        <taxon>Anareolatae</taxon>
        <taxon>Phasmatidae</taxon>
        <taxon>Eurycanthinae</taxon>
        <taxon>Dryococelus</taxon>
    </lineage>
</organism>
<proteinExistence type="predicted"/>
<evidence type="ECO:0000256" key="1">
    <source>
        <dbReference type="SAM" id="MobiDB-lite"/>
    </source>
</evidence>
<protein>
    <submittedName>
        <fullName evidence="2">Uncharacterized protein</fullName>
    </submittedName>
</protein>
<name>A0ABQ9GH94_9NEOP</name>
<sequence>MRVVEASMEQRRNERVGETGGPRDKPLIFWHDSHMLRSGVTRPGLNPDRLVHCFASQRGRFGFSYVDIVRDDAAGRRVFSGISGFPLPCIPALLHSPLILPSSTSSKCRPNASARFVAGPDASETPSERQPVADLSRRVIRGVYRGPPLRIRRGDASFGNKG</sequence>
<feature type="compositionally biased region" description="Basic and acidic residues" evidence="1">
    <location>
        <begin position="8"/>
        <end position="24"/>
    </location>
</feature>
<keyword evidence="3" id="KW-1185">Reference proteome</keyword>
<dbReference type="Proteomes" id="UP001159363">
    <property type="component" value="Chromosome 11"/>
</dbReference>
<evidence type="ECO:0000313" key="2">
    <source>
        <dbReference type="EMBL" id="KAJ8871393.1"/>
    </source>
</evidence>